<dbReference type="GO" id="GO:0005524">
    <property type="term" value="F:ATP binding"/>
    <property type="evidence" value="ECO:0007669"/>
    <property type="project" value="UniProtKB-KW"/>
</dbReference>
<dbReference type="Pfam" id="PF02687">
    <property type="entry name" value="FtsX"/>
    <property type="match status" value="1"/>
</dbReference>
<reference evidence="12 13" key="1">
    <citation type="submission" date="2019-07" db="EMBL/GenBank/DDBJ databases">
        <title>Genome sequence of Acholeplasma laidlawii strain with increased resistance to erythromycin.</title>
        <authorList>
            <person name="Medvedeva E.S."/>
            <person name="Baranova N.B."/>
            <person name="Siniagina M.N."/>
            <person name="Mouzykantov A."/>
            <person name="Chernova O.A."/>
            <person name="Chernov V.M."/>
        </authorList>
    </citation>
    <scope>NUCLEOTIDE SEQUENCE [LARGE SCALE GENOMIC DNA]</scope>
    <source>
        <strain evidence="12 13">PG8REry</strain>
    </source>
</reference>
<organism evidence="12 13">
    <name type="scientific">Acholeplasma laidlawii</name>
    <dbReference type="NCBI Taxonomy" id="2148"/>
    <lineage>
        <taxon>Bacteria</taxon>
        <taxon>Bacillati</taxon>
        <taxon>Mycoplasmatota</taxon>
        <taxon>Mollicutes</taxon>
        <taxon>Acholeplasmatales</taxon>
        <taxon>Acholeplasmataceae</taxon>
        <taxon>Acholeplasma</taxon>
    </lineage>
</organism>
<gene>
    <name evidence="12" type="ORF">FNV44_02035</name>
</gene>
<dbReference type="Gene3D" id="3.40.50.300">
    <property type="entry name" value="P-loop containing nucleotide triphosphate hydrolases"/>
    <property type="match status" value="1"/>
</dbReference>
<name>A0A553II12_ACHLA</name>
<dbReference type="Proteomes" id="UP000315938">
    <property type="component" value="Unassembled WGS sequence"/>
</dbReference>
<keyword evidence="3" id="KW-1003">Cell membrane</keyword>
<feature type="transmembrane region" description="Helical" evidence="10">
    <location>
        <begin position="637"/>
        <end position="656"/>
    </location>
</feature>
<dbReference type="GO" id="GO:0022857">
    <property type="term" value="F:transmembrane transporter activity"/>
    <property type="evidence" value="ECO:0007669"/>
    <property type="project" value="UniProtKB-ARBA"/>
</dbReference>
<proteinExistence type="inferred from homology"/>
<comment type="similarity">
    <text evidence="9">Belongs to the ABC transporter superfamily. Macrolide exporter (TC 3.A.1.122) family.</text>
</comment>
<dbReference type="InterPro" id="IPR003593">
    <property type="entry name" value="AAA+_ATPase"/>
</dbReference>
<dbReference type="FunFam" id="3.40.50.300:FF:000032">
    <property type="entry name" value="Export ABC transporter ATP-binding protein"/>
    <property type="match status" value="1"/>
</dbReference>
<dbReference type="SUPFAM" id="SSF52540">
    <property type="entry name" value="P-loop containing nucleoside triphosphate hydrolases"/>
    <property type="match status" value="1"/>
</dbReference>
<dbReference type="EMBL" id="VKID01000001">
    <property type="protein sequence ID" value="TRX99841.1"/>
    <property type="molecule type" value="Genomic_DNA"/>
</dbReference>
<evidence type="ECO:0000256" key="10">
    <source>
        <dbReference type="SAM" id="Phobius"/>
    </source>
</evidence>
<dbReference type="SMART" id="SM00382">
    <property type="entry name" value="AAA"/>
    <property type="match status" value="1"/>
</dbReference>
<dbReference type="PANTHER" id="PTHR42798:SF4">
    <property type="entry name" value="ABC TRANSPORTER DOMAIN-CONTAINING PROTEIN"/>
    <property type="match status" value="1"/>
</dbReference>
<evidence type="ECO:0000256" key="4">
    <source>
        <dbReference type="ARBA" id="ARBA00022692"/>
    </source>
</evidence>
<dbReference type="GO" id="GO:0016887">
    <property type="term" value="F:ATP hydrolysis activity"/>
    <property type="evidence" value="ECO:0007669"/>
    <property type="project" value="InterPro"/>
</dbReference>
<evidence type="ECO:0000256" key="9">
    <source>
        <dbReference type="ARBA" id="ARBA00038388"/>
    </source>
</evidence>
<evidence type="ECO:0000313" key="12">
    <source>
        <dbReference type="EMBL" id="TRX99841.1"/>
    </source>
</evidence>
<evidence type="ECO:0000313" key="13">
    <source>
        <dbReference type="Proteomes" id="UP000315938"/>
    </source>
</evidence>
<keyword evidence="6 12" id="KW-0067">ATP-binding</keyword>
<feature type="transmembrane region" description="Helical" evidence="10">
    <location>
        <begin position="668"/>
        <end position="688"/>
    </location>
</feature>
<dbReference type="InterPro" id="IPR027417">
    <property type="entry name" value="P-loop_NTPase"/>
</dbReference>
<dbReference type="InterPro" id="IPR003439">
    <property type="entry name" value="ABC_transporter-like_ATP-bd"/>
</dbReference>
<dbReference type="Pfam" id="PF00005">
    <property type="entry name" value="ABC_tran"/>
    <property type="match status" value="1"/>
</dbReference>
<accession>A0A553II12</accession>
<dbReference type="GO" id="GO:0098796">
    <property type="term" value="C:membrane protein complex"/>
    <property type="evidence" value="ECO:0007669"/>
    <property type="project" value="UniProtKB-ARBA"/>
</dbReference>
<evidence type="ECO:0000259" key="11">
    <source>
        <dbReference type="PROSITE" id="PS50893"/>
    </source>
</evidence>
<dbReference type="InterPro" id="IPR003838">
    <property type="entry name" value="ABC3_permease_C"/>
</dbReference>
<comment type="caution">
    <text evidence="12">The sequence shown here is derived from an EMBL/GenBank/DDBJ whole genome shotgun (WGS) entry which is preliminary data.</text>
</comment>
<evidence type="ECO:0000256" key="1">
    <source>
        <dbReference type="ARBA" id="ARBA00004429"/>
    </source>
</evidence>
<feature type="domain" description="ABC transporter" evidence="11">
    <location>
        <begin position="4"/>
        <end position="242"/>
    </location>
</feature>
<dbReference type="PANTHER" id="PTHR42798">
    <property type="entry name" value="LIPOPROTEIN-RELEASING SYSTEM ATP-BINDING PROTEIN LOLD"/>
    <property type="match status" value="1"/>
</dbReference>
<dbReference type="RefSeq" id="WP_064212086.1">
    <property type="nucleotide sequence ID" value="NZ_JACAOE010000001.1"/>
</dbReference>
<evidence type="ECO:0000256" key="5">
    <source>
        <dbReference type="ARBA" id="ARBA00022741"/>
    </source>
</evidence>
<keyword evidence="5" id="KW-0547">Nucleotide-binding</keyword>
<protein>
    <submittedName>
        <fullName evidence="12">ABC transporter ATP-binding protein</fullName>
    </submittedName>
</protein>
<comment type="subcellular location">
    <subcellularLocation>
        <location evidence="1">Cell inner membrane</location>
        <topology evidence="1">Multi-pass membrane protein</topology>
    </subcellularLocation>
</comment>
<keyword evidence="8 10" id="KW-0472">Membrane</keyword>
<sequence>MSLIKLENISKYYKSGEGVSVGMQKISLEFNIGEFVAVTGESGSGKSTLLNVISGLDSYEDGELYIQDEETSHFLVKDWENYRSKFVGFVFQNYNIIDSFTVYENVLLALEVQNYPRKERKKRALELIDKVGLTSHKHHKASKLSGGQKQRAVIARALDKDTPIIVADEPTGNLDSESSKQVISLLQELSKDKLIIIVTHDYDQVKEIATRHIKMHDGEVVEDKTLKQNTHEDVKIEPSIKPMTVASVARFALRNLLSKPRLLLFFIALQVMIILVFTMTYSNVMNTARQDLFNLNLDMGPDIQIFDFHTSNMSDNRMNVVRKDGQTISSDDIEYLSSLSGSNHFVYEGVLFIDEIETNYMYYTHPQGYTDYIPRTYKYDTTYFISKQPQFLVDGRMTNLSATEVVVSNALRVNIGAIIYSREDVVTSEEVTPIQLDTYIYKFPFEDFPDKNINNITWLITYDHIETIAYYGWDLLDLEQLDPVRKDYVTNVSVLVEFYEYNEINYTVVGIFDDSNRGALYFSHDELLNASGNQTLSLSASSEITAERLFKAIDKTTYRVIYPALEQNAIQALFAPINFLISLFFYTLIYGFALFLYFILYSVMKNVMSSRKKDFAIFRSIGTNESKLGLLVIFEQVYMMVISFIVSMIVINILSYSNYSMNLILQRLLPFDYVILFLTFTYLSIWLARRFNKKTFKISVIENLTESREDTL</sequence>
<evidence type="ECO:0000256" key="8">
    <source>
        <dbReference type="ARBA" id="ARBA00023136"/>
    </source>
</evidence>
<dbReference type="InterPro" id="IPR017871">
    <property type="entry name" value="ABC_transporter-like_CS"/>
</dbReference>
<keyword evidence="4 10" id="KW-0812">Transmembrane</keyword>
<dbReference type="InterPro" id="IPR017911">
    <property type="entry name" value="MacB-like_ATP-bd"/>
</dbReference>
<feature type="transmembrane region" description="Helical" evidence="10">
    <location>
        <begin position="579"/>
        <end position="603"/>
    </location>
</feature>
<dbReference type="AlphaFoldDB" id="A0A553II12"/>
<evidence type="ECO:0000256" key="6">
    <source>
        <dbReference type="ARBA" id="ARBA00022840"/>
    </source>
</evidence>
<evidence type="ECO:0000256" key="2">
    <source>
        <dbReference type="ARBA" id="ARBA00022448"/>
    </source>
</evidence>
<evidence type="ECO:0000256" key="7">
    <source>
        <dbReference type="ARBA" id="ARBA00022989"/>
    </source>
</evidence>
<feature type="transmembrane region" description="Helical" evidence="10">
    <location>
        <begin position="262"/>
        <end position="281"/>
    </location>
</feature>
<keyword evidence="2" id="KW-0813">Transport</keyword>
<dbReference type="CDD" id="cd03255">
    <property type="entry name" value="ABC_MJ0796_LolCDE_FtsE"/>
    <property type="match status" value="1"/>
</dbReference>
<dbReference type="PROSITE" id="PS00211">
    <property type="entry name" value="ABC_TRANSPORTER_1"/>
    <property type="match status" value="1"/>
</dbReference>
<keyword evidence="7 10" id="KW-1133">Transmembrane helix</keyword>
<evidence type="ECO:0000256" key="3">
    <source>
        <dbReference type="ARBA" id="ARBA00022475"/>
    </source>
</evidence>
<dbReference type="PROSITE" id="PS50893">
    <property type="entry name" value="ABC_TRANSPORTER_2"/>
    <property type="match status" value="1"/>
</dbReference>
<dbReference type="GO" id="GO:0005886">
    <property type="term" value="C:plasma membrane"/>
    <property type="evidence" value="ECO:0007669"/>
    <property type="project" value="UniProtKB-SubCell"/>
</dbReference>